<evidence type="ECO:0000313" key="1">
    <source>
        <dbReference type="EMBL" id="CAK9030567.1"/>
    </source>
</evidence>
<reference evidence="1 2" key="1">
    <citation type="submission" date="2024-02" db="EMBL/GenBank/DDBJ databases">
        <authorList>
            <person name="Chen Y."/>
            <person name="Shah S."/>
            <person name="Dougan E. K."/>
            <person name="Thang M."/>
            <person name="Chan C."/>
        </authorList>
    </citation>
    <scope>NUCLEOTIDE SEQUENCE [LARGE SCALE GENOMIC DNA]</scope>
</reference>
<gene>
    <name evidence="1" type="ORF">CCMP2556_LOCUS17920</name>
</gene>
<protein>
    <submittedName>
        <fullName evidence="1">Uncharacterized protein</fullName>
    </submittedName>
</protein>
<evidence type="ECO:0000313" key="2">
    <source>
        <dbReference type="Proteomes" id="UP001642484"/>
    </source>
</evidence>
<dbReference type="EMBL" id="CAXAMN010010002">
    <property type="protein sequence ID" value="CAK9030567.1"/>
    <property type="molecule type" value="Genomic_DNA"/>
</dbReference>
<sequence length="126" mass="13816">MSWENPKRTLIEEAIVAPFSDLLFCRVVLKWLGHAGLLRRARSWRWFGARIVSTSTGVAFPAAGSGIFEGDACCFVELSDWEGHSCRQSLEKIIDPPKTIGFVEIGEGSGVWSPQHGQTGPESLLA</sequence>
<name>A0ABP0KUI6_9DINO</name>
<dbReference type="Proteomes" id="UP001642484">
    <property type="component" value="Unassembled WGS sequence"/>
</dbReference>
<keyword evidence="2" id="KW-1185">Reference proteome</keyword>
<organism evidence="1 2">
    <name type="scientific">Durusdinium trenchii</name>
    <dbReference type="NCBI Taxonomy" id="1381693"/>
    <lineage>
        <taxon>Eukaryota</taxon>
        <taxon>Sar</taxon>
        <taxon>Alveolata</taxon>
        <taxon>Dinophyceae</taxon>
        <taxon>Suessiales</taxon>
        <taxon>Symbiodiniaceae</taxon>
        <taxon>Durusdinium</taxon>
    </lineage>
</organism>
<proteinExistence type="predicted"/>
<accession>A0ABP0KUI6</accession>
<comment type="caution">
    <text evidence="1">The sequence shown here is derived from an EMBL/GenBank/DDBJ whole genome shotgun (WGS) entry which is preliminary data.</text>
</comment>